<dbReference type="AlphaFoldDB" id="A0A811VE15"/>
<sequence>MCRHLMRLLVAWFWCQVRQKGCLQCPKPLLSTACRSNPPLFVINLPQKPSEGVCLVLARRGGVGAYETVVEDQWRKYDHLNGN</sequence>
<dbReference type="EMBL" id="CAJHJT010000056">
    <property type="protein sequence ID" value="CAD7013487.1"/>
    <property type="molecule type" value="Genomic_DNA"/>
</dbReference>
<evidence type="ECO:0000256" key="1">
    <source>
        <dbReference type="SAM" id="SignalP"/>
    </source>
</evidence>
<comment type="caution">
    <text evidence="2">The sequence shown here is derived from an EMBL/GenBank/DDBJ whole genome shotgun (WGS) entry which is preliminary data.</text>
</comment>
<dbReference type="Proteomes" id="UP000606786">
    <property type="component" value="Unassembled WGS sequence"/>
</dbReference>
<evidence type="ECO:0000313" key="3">
    <source>
        <dbReference type="Proteomes" id="UP000606786"/>
    </source>
</evidence>
<gene>
    <name evidence="2" type="ORF">CCAP1982_LOCUS21549</name>
</gene>
<reference evidence="2" key="1">
    <citation type="submission" date="2020-11" db="EMBL/GenBank/DDBJ databases">
        <authorList>
            <person name="Whitehead M."/>
        </authorList>
    </citation>
    <scope>NUCLEOTIDE SEQUENCE</scope>
    <source>
        <strain evidence="2">EGII</strain>
    </source>
</reference>
<accession>A0A811VE15</accession>
<keyword evidence="1" id="KW-0732">Signal</keyword>
<name>A0A811VE15_CERCA</name>
<feature type="signal peptide" evidence="1">
    <location>
        <begin position="1"/>
        <end position="19"/>
    </location>
</feature>
<keyword evidence="3" id="KW-1185">Reference proteome</keyword>
<evidence type="ECO:0000313" key="2">
    <source>
        <dbReference type="EMBL" id="CAD7013487.1"/>
    </source>
</evidence>
<feature type="chain" id="PRO_5033008848" evidence="1">
    <location>
        <begin position="20"/>
        <end position="83"/>
    </location>
</feature>
<protein>
    <submittedName>
        <fullName evidence="2">(Mediterranean fruit fly) hypothetical protein</fullName>
    </submittedName>
</protein>
<proteinExistence type="predicted"/>
<organism evidence="2 3">
    <name type="scientific">Ceratitis capitata</name>
    <name type="common">Mediterranean fruit fly</name>
    <name type="synonym">Tephritis capitata</name>
    <dbReference type="NCBI Taxonomy" id="7213"/>
    <lineage>
        <taxon>Eukaryota</taxon>
        <taxon>Metazoa</taxon>
        <taxon>Ecdysozoa</taxon>
        <taxon>Arthropoda</taxon>
        <taxon>Hexapoda</taxon>
        <taxon>Insecta</taxon>
        <taxon>Pterygota</taxon>
        <taxon>Neoptera</taxon>
        <taxon>Endopterygota</taxon>
        <taxon>Diptera</taxon>
        <taxon>Brachycera</taxon>
        <taxon>Muscomorpha</taxon>
        <taxon>Tephritoidea</taxon>
        <taxon>Tephritidae</taxon>
        <taxon>Ceratitis</taxon>
        <taxon>Ceratitis</taxon>
    </lineage>
</organism>